<dbReference type="RefSeq" id="WP_303308858.1">
    <property type="nucleotide sequence ID" value="NZ_JAODOP010000001.1"/>
</dbReference>
<gene>
    <name evidence="1" type="ORF">N1F79_01855</name>
</gene>
<sequence>MKQIGIRIEDIENVKTNTVQLPKGTLSSLEKKYGKTPSDYIIKYLNSTKLYEEIFIKFTHYVHNTLPKKIKSSCLYCNGDSKNQSDKKCTNYGVEANTNLFFASHHFVTIVENNKHLINKPEDLKQLTLNFFECFLFNNGRVIYNIDKMTMYCLRVGFKTLSQLFTSDEPLNNMNNIIDTLDSLNSQFLEFKMFNDEIPIHLEPQIDFFNNKLNTYKTKHFINQELKKRIKDEINIENIKSKQEKILPKLIQYKFNELEKVKHLNIKNLSTHIVNSNLPYQIAYLYYLGFIDSVLKNYCKSQSEMQKLIAKILDSNARSIRGNINGLKNEKSKDKKRYTAYLHTNKVIEHYQSLK</sequence>
<accession>A0ABU7XMD0</accession>
<organism evidence="1 2">
    <name type="scientific">Flavivirga spongiicola</name>
    <dbReference type="NCBI Taxonomy" id="421621"/>
    <lineage>
        <taxon>Bacteria</taxon>
        <taxon>Pseudomonadati</taxon>
        <taxon>Bacteroidota</taxon>
        <taxon>Flavobacteriia</taxon>
        <taxon>Flavobacteriales</taxon>
        <taxon>Flavobacteriaceae</taxon>
        <taxon>Flavivirga</taxon>
    </lineage>
</organism>
<proteinExistence type="predicted"/>
<reference evidence="1 2" key="1">
    <citation type="submission" date="2022-09" db="EMBL/GenBank/DDBJ databases">
        <title>Genome sequencing of Flavivirga sp. MEBiC05379.</title>
        <authorList>
            <person name="Oh H.-M."/>
            <person name="Kwon K.K."/>
            <person name="Park M.J."/>
            <person name="Yang S.-H."/>
        </authorList>
    </citation>
    <scope>NUCLEOTIDE SEQUENCE [LARGE SCALE GENOMIC DNA]</scope>
    <source>
        <strain evidence="1 2">MEBiC05379</strain>
    </source>
</reference>
<protein>
    <submittedName>
        <fullName evidence="1">Uncharacterized protein</fullName>
    </submittedName>
</protein>
<keyword evidence="2" id="KW-1185">Reference proteome</keyword>
<evidence type="ECO:0000313" key="1">
    <source>
        <dbReference type="EMBL" id="MEF3831860.1"/>
    </source>
</evidence>
<dbReference type="Proteomes" id="UP001337305">
    <property type="component" value="Unassembled WGS sequence"/>
</dbReference>
<evidence type="ECO:0000313" key="2">
    <source>
        <dbReference type="Proteomes" id="UP001337305"/>
    </source>
</evidence>
<comment type="caution">
    <text evidence="1">The sequence shown here is derived from an EMBL/GenBank/DDBJ whole genome shotgun (WGS) entry which is preliminary data.</text>
</comment>
<name>A0ABU7XMD0_9FLAO</name>
<dbReference type="EMBL" id="JAODOP010000001">
    <property type="protein sequence ID" value="MEF3831860.1"/>
    <property type="molecule type" value="Genomic_DNA"/>
</dbReference>